<proteinExistence type="predicted"/>
<evidence type="ECO:0000256" key="3">
    <source>
        <dbReference type="SAM" id="Phobius"/>
    </source>
</evidence>
<evidence type="ECO:0000256" key="2">
    <source>
        <dbReference type="SAM" id="MobiDB-lite"/>
    </source>
</evidence>
<evidence type="ECO:0000313" key="5">
    <source>
        <dbReference type="Proteomes" id="UP000631670"/>
    </source>
</evidence>
<keyword evidence="5" id="KW-1185">Reference proteome</keyword>
<keyword evidence="3" id="KW-0472">Membrane</keyword>
<evidence type="ECO:0000256" key="1">
    <source>
        <dbReference type="SAM" id="Coils"/>
    </source>
</evidence>
<dbReference type="EMBL" id="JADBEG010000001">
    <property type="protein sequence ID" value="MBE1502674.1"/>
    <property type="molecule type" value="Genomic_DNA"/>
</dbReference>
<organism evidence="4 5">
    <name type="scientific">Amycolatopsis lexingtonensis</name>
    <dbReference type="NCBI Taxonomy" id="218822"/>
    <lineage>
        <taxon>Bacteria</taxon>
        <taxon>Bacillati</taxon>
        <taxon>Actinomycetota</taxon>
        <taxon>Actinomycetes</taxon>
        <taxon>Pseudonocardiales</taxon>
        <taxon>Pseudonocardiaceae</taxon>
        <taxon>Amycolatopsis</taxon>
    </lineage>
</organism>
<feature type="transmembrane region" description="Helical" evidence="3">
    <location>
        <begin position="168"/>
        <end position="186"/>
    </location>
</feature>
<evidence type="ECO:0008006" key="6">
    <source>
        <dbReference type="Google" id="ProtNLM"/>
    </source>
</evidence>
<dbReference type="RefSeq" id="WP_086865258.1">
    <property type="nucleotide sequence ID" value="NZ_JADBEG010000001.1"/>
</dbReference>
<accession>A0ABR9IHL0</accession>
<keyword evidence="3" id="KW-0812">Transmembrane</keyword>
<comment type="caution">
    <text evidence="4">The sequence shown here is derived from an EMBL/GenBank/DDBJ whole genome shotgun (WGS) entry which is preliminary data.</text>
</comment>
<name>A0ABR9IHL0_9PSEU</name>
<feature type="transmembrane region" description="Helical" evidence="3">
    <location>
        <begin position="139"/>
        <end position="162"/>
    </location>
</feature>
<protein>
    <recommendedName>
        <fullName evidence="6">DUF2637 domain-containing protein</fullName>
    </recommendedName>
</protein>
<keyword evidence="3" id="KW-1133">Transmembrane helix</keyword>
<evidence type="ECO:0000313" key="4">
    <source>
        <dbReference type="EMBL" id="MBE1502674.1"/>
    </source>
</evidence>
<dbReference type="Proteomes" id="UP000631670">
    <property type="component" value="Unassembled WGS sequence"/>
</dbReference>
<feature type="region of interest" description="Disordered" evidence="2">
    <location>
        <begin position="1"/>
        <end position="28"/>
    </location>
</feature>
<gene>
    <name evidence="4" type="ORF">H4696_009774</name>
</gene>
<keyword evidence="1" id="KW-0175">Coiled coil</keyword>
<feature type="transmembrane region" description="Helical" evidence="3">
    <location>
        <begin position="80"/>
        <end position="102"/>
    </location>
</feature>
<feature type="compositionally biased region" description="Basic and acidic residues" evidence="2">
    <location>
        <begin position="341"/>
        <end position="359"/>
    </location>
</feature>
<feature type="region of interest" description="Disordered" evidence="2">
    <location>
        <begin position="305"/>
        <end position="378"/>
    </location>
</feature>
<feature type="coiled-coil region" evidence="1">
    <location>
        <begin position="39"/>
        <end position="66"/>
    </location>
</feature>
<reference evidence="4 5" key="1">
    <citation type="submission" date="2020-10" db="EMBL/GenBank/DDBJ databases">
        <title>Sequencing the genomes of 1000 actinobacteria strains.</title>
        <authorList>
            <person name="Klenk H.-P."/>
        </authorList>
    </citation>
    <scope>NUCLEOTIDE SEQUENCE [LARGE SCALE GENOMIC DNA]</scope>
    <source>
        <strain evidence="4 5">DSM 44653</strain>
    </source>
</reference>
<sequence length="431" mass="46541">MSWMSERAEQARADRAATAEQDRENRKLEFEQRLRLTELQMSKTREDKAENRAQREKARADRAARVAAVRAWAGRHVVDLLIYPLMLVSAAIAVPLAAQWGAATLGHAGALLPVLSEWGMVAFSIAVHVSRVRTPDRPVWALQTGTWVFAAVGFAIAVIRGMTDPRGGGFNLGVVMGLVSVAGVAAHQLVSAAPRRSPAERAARKVARQELAESRAALATRKVAAARVDKARRAAIAAAVAEVDTDGTARLVFAPGRYTLRRGKLLPAAVPGLPVDPPGEDEIGTAVAEEAAAYLAGLHFRRINEHPGQETTPPGKGEGPGGVATLDGKRPPAAPPIPEQDATRPEEPGTPKRDREVPAARKPAPRRTARARVAEPKRRTIEQLREEFQTALADRPAGFDPDNGESIRRTLRCGKKFSVQLRDDYRAGRIG</sequence>